<feature type="signal peptide" evidence="2">
    <location>
        <begin position="1"/>
        <end position="20"/>
    </location>
</feature>
<keyword evidence="2" id="KW-0732">Signal</keyword>
<proteinExistence type="predicted"/>
<evidence type="ECO:0000256" key="2">
    <source>
        <dbReference type="SAM" id="SignalP"/>
    </source>
</evidence>
<evidence type="ECO:0000313" key="3">
    <source>
        <dbReference type="EMBL" id="GEM08180.1"/>
    </source>
</evidence>
<name>A0A511KCS1_RHOTO</name>
<dbReference type="EMBL" id="BJWK01000005">
    <property type="protein sequence ID" value="GEM08180.1"/>
    <property type="molecule type" value="Genomic_DNA"/>
</dbReference>
<gene>
    <name evidence="3" type="ORF">Rt10032_c05g2197</name>
</gene>
<comment type="caution">
    <text evidence="3">The sequence shown here is derived from an EMBL/GenBank/DDBJ whole genome shotgun (WGS) entry which is preliminary data.</text>
</comment>
<organism evidence="3 4">
    <name type="scientific">Rhodotorula toruloides</name>
    <name type="common">Yeast</name>
    <name type="synonym">Rhodosporidium toruloides</name>
    <dbReference type="NCBI Taxonomy" id="5286"/>
    <lineage>
        <taxon>Eukaryota</taxon>
        <taxon>Fungi</taxon>
        <taxon>Dikarya</taxon>
        <taxon>Basidiomycota</taxon>
        <taxon>Pucciniomycotina</taxon>
        <taxon>Microbotryomycetes</taxon>
        <taxon>Sporidiobolales</taxon>
        <taxon>Sporidiobolaceae</taxon>
        <taxon>Rhodotorula</taxon>
    </lineage>
</organism>
<dbReference type="Proteomes" id="UP000321518">
    <property type="component" value="Unassembled WGS sequence"/>
</dbReference>
<feature type="chain" id="PRO_5021767817" description="GPI anchored protein" evidence="2">
    <location>
        <begin position="21"/>
        <end position="228"/>
    </location>
</feature>
<evidence type="ECO:0000313" key="4">
    <source>
        <dbReference type="Proteomes" id="UP000321518"/>
    </source>
</evidence>
<dbReference type="AlphaFoldDB" id="A0A511KCS1"/>
<protein>
    <recommendedName>
        <fullName evidence="5">GPI anchored protein</fullName>
    </recommendedName>
</protein>
<dbReference type="OrthoDB" id="3362246at2759"/>
<evidence type="ECO:0000256" key="1">
    <source>
        <dbReference type="SAM" id="MobiDB-lite"/>
    </source>
</evidence>
<reference evidence="3 4" key="1">
    <citation type="submission" date="2019-07" db="EMBL/GenBank/DDBJ databases">
        <title>Rhodotorula toruloides NBRC10032 genome sequencing.</title>
        <authorList>
            <person name="Shida Y."/>
            <person name="Takaku H."/>
            <person name="Ogasawara W."/>
            <person name="Mori K."/>
        </authorList>
    </citation>
    <scope>NUCLEOTIDE SEQUENCE [LARGE SCALE GENOMIC DNA]</scope>
    <source>
        <strain evidence="3 4">NBRC10032</strain>
    </source>
</reference>
<feature type="compositionally biased region" description="Low complexity" evidence="1">
    <location>
        <begin position="176"/>
        <end position="186"/>
    </location>
</feature>
<dbReference type="PANTHER" id="PTHR37487">
    <property type="entry name" value="CHROMOSOME 1, WHOLE GENOME SHOTGUN SEQUENCE"/>
    <property type="match status" value="1"/>
</dbReference>
<sequence>MFLPLLALLALSSGQLLANAQQVNTPAALTTCQPAQLVIEGGTAPYFVQILPGGQPSGKAIEALPTVYKSGPLTWLVDIPAGTNITLSVTDSTGAINYSSPITVQQGTSSDCVGKNVQVSATAPAPSGSSSSVPASSSSSSFVAANPSSASSTSSDDSPSSTPTSTQQETKQLVPSTTSTSSSSTTVVLVATPTESARGSSGGVGKNEGKRLALVGSAALALVFAFAA</sequence>
<evidence type="ECO:0008006" key="5">
    <source>
        <dbReference type="Google" id="ProtNLM"/>
    </source>
</evidence>
<feature type="region of interest" description="Disordered" evidence="1">
    <location>
        <begin position="122"/>
        <end position="187"/>
    </location>
</feature>
<dbReference type="PANTHER" id="PTHR37487:SF2">
    <property type="entry name" value="EXPRESSED PROTEIN"/>
    <property type="match status" value="1"/>
</dbReference>
<accession>A0A511KCS1</accession>
<feature type="compositionally biased region" description="Low complexity" evidence="1">
    <location>
        <begin position="122"/>
        <end position="166"/>
    </location>
</feature>